<accession>A0ABD0KMV3</accession>
<dbReference type="AlphaFoldDB" id="A0ABD0KMV3"/>
<sequence length="127" mass="14070">MPVGGSVTLRELVENSSSSAGQTHQCRHGSRILPGTVLPAWLGLGRVWPSSLESREVTYGTDVLMRRVEWSSTPSSRTEPVLIQCRWHGRGAHHQQVLTCKSRLQHGRGQSTCDIQRTDDSVTIHDS</sequence>
<comment type="caution">
    <text evidence="1">The sequence shown here is derived from an EMBL/GenBank/DDBJ whole genome shotgun (WGS) entry which is preliminary data.</text>
</comment>
<dbReference type="Proteomes" id="UP001519460">
    <property type="component" value="Unassembled WGS sequence"/>
</dbReference>
<protein>
    <submittedName>
        <fullName evidence="1">Uncharacterized protein</fullName>
    </submittedName>
</protein>
<keyword evidence="2" id="KW-1185">Reference proteome</keyword>
<reference evidence="1 2" key="1">
    <citation type="journal article" date="2023" name="Sci. Data">
        <title>Genome assembly of the Korean intertidal mud-creeper Batillaria attramentaria.</title>
        <authorList>
            <person name="Patra A.K."/>
            <person name="Ho P.T."/>
            <person name="Jun S."/>
            <person name="Lee S.J."/>
            <person name="Kim Y."/>
            <person name="Won Y.J."/>
        </authorList>
    </citation>
    <scope>NUCLEOTIDE SEQUENCE [LARGE SCALE GENOMIC DNA]</scope>
    <source>
        <strain evidence="1">Wonlab-2016</strain>
    </source>
</reference>
<name>A0ABD0KMV3_9CAEN</name>
<dbReference type="EMBL" id="JACVVK020000151">
    <property type="protein sequence ID" value="KAK7488431.1"/>
    <property type="molecule type" value="Genomic_DNA"/>
</dbReference>
<proteinExistence type="predicted"/>
<evidence type="ECO:0000313" key="1">
    <source>
        <dbReference type="EMBL" id="KAK7488431.1"/>
    </source>
</evidence>
<gene>
    <name evidence="1" type="ORF">BaRGS_00020405</name>
</gene>
<feature type="non-terminal residue" evidence="1">
    <location>
        <position position="127"/>
    </location>
</feature>
<evidence type="ECO:0000313" key="2">
    <source>
        <dbReference type="Proteomes" id="UP001519460"/>
    </source>
</evidence>
<organism evidence="1 2">
    <name type="scientific">Batillaria attramentaria</name>
    <dbReference type="NCBI Taxonomy" id="370345"/>
    <lineage>
        <taxon>Eukaryota</taxon>
        <taxon>Metazoa</taxon>
        <taxon>Spiralia</taxon>
        <taxon>Lophotrochozoa</taxon>
        <taxon>Mollusca</taxon>
        <taxon>Gastropoda</taxon>
        <taxon>Caenogastropoda</taxon>
        <taxon>Sorbeoconcha</taxon>
        <taxon>Cerithioidea</taxon>
        <taxon>Batillariidae</taxon>
        <taxon>Batillaria</taxon>
    </lineage>
</organism>